<dbReference type="STRING" id="1454004.AW11_03986"/>
<sequence>MPGSSRLTPTARGSSQRASSIEGVMQYMAFAALASKWNAANVIRLSATLTAA</sequence>
<accession>A0A011Q427</accession>
<dbReference type="AlphaFoldDB" id="A0A011Q427"/>
<protein>
    <submittedName>
        <fullName evidence="1">Uncharacterized protein</fullName>
    </submittedName>
</protein>
<evidence type="ECO:0000313" key="1">
    <source>
        <dbReference type="EMBL" id="EXI84037.1"/>
    </source>
</evidence>
<organism evidence="1 2">
    <name type="scientific">Accumulibacter regalis</name>
    <dbReference type="NCBI Taxonomy" id="522306"/>
    <lineage>
        <taxon>Bacteria</taxon>
        <taxon>Pseudomonadati</taxon>
        <taxon>Pseudomonadota</taxon>
        <taxon>Betaproteobacteria</taxon>
        <taxon>Candidatus Accumulibacter</taxon>
    </lineage>
</organism>
<gene>
    <name evidence="1" type="ORF">AW11_03986</name>
</gene>
<proteinExistence type="predicted"/>
<comment type="caution">
    <text evidence="1">The sequence shown here is derived from an EMBL/GenBank/DDBJ whole genome shotgun (WGS) entry which is preliminary data.</text>
</comment>
<dbReference type="EMBL" id="JEMY01000076">
    <property type="protein sequence ID" value="EXI84037.1"/>
    <property type="molecule type" value="Genomic_DNA"/>
</dbReference>
<keyword evidence="2" id="KW-1185">Reference proteome</keyword>
<dbReference type="Proteomes" id="UP000022141">
    <property type="component" value="Unassembled WGS sequence"/>
</dbReference>
<evidence type="ECO:0000313" key="2">
    <source>
        <dbReference type="Proteomes" id="UP000022141"/>
    </source>
</evidence>
<name>A0A011Q427_ACCRE</name>
<reference evidence="1" key="1">
    <citation type="submission" date="2014-02" db="EMBL/GenBank/DDBJ databases">
        <title>Expanding our view of genomic diversity in Candidatus Accumulibacter clades.</title>
        <authorList>
            <person name="Skennerton C.T."/>
            <person name="Barr J.J."/>
            <person name="Slater F.R."/>
            <person name="Bond P.L."/>
            <person name="Tyson G.W."/>
        </authorList>
    </citation>
    <scope>NUCLEOTIDE SEQUENCE [LARGE SCALE GENOMIC DNA]</scope>
</reference>